<dbReference type="NCBIfam" id="TIGR01985">
    <property type="entry name" value="phasin_2"/>
    <property type="match status" value="1"/>
</dbReference>
<accession>A0A2W5MHT6</accession>
<protein>
    <submittedName>
        <fullName evidence="2">Phasin</fullName>
    </submittedName>
</protein>
<dbReference type="InterPro" id="IPR010127">
    <property type="entry name" value="Phasin_subfam-1"/>
</dbReference>
<sequence>MATTSTTAKAAAVKTDEVVEETLSVAAKTAADVPAPVRELAEKSVKQAKDGYARWKAAAEETSDALEDAYATASKGYKELSRKSVELTRSNVNAQFDFLQALIGAKSVSQAIELQTSFARQQFEVLSGQAKELSSLAQKTATDGAKPFQDLATKGLSVVRA</sequence>
<name>A0A2W5MHT6_ANCNO</name>
<evidence type="ECO:0000313" key="2">
    <source>
        <dbReference type="EMBL" id="PZQ17133.1"/>
    </source>
</evidence>
<dbReference type="InterPro" id="IPR010234">
    <property type="entry name" value="Phasin_subfam-2"/>
</dbReference>
<evidence type="ECO:0000313" key="3">
    <source>
        <dbReference type="Proteomes" id="UP000249577"/>
    </source>
</evidence>
<dbReference type="InterPro" id="IPR018968">
    <property type="entry name" value="Phasin"/>
</dbReference>
<feature type="domain" description="Phasin" evidence="1">
    <location>
        <begin position="55"/>
        <end position="149"/>
    </location>
</feature>
<dbReference type="Proteomes" id="UP000249577">
    <property type="component" value="Unassembled WGS sequence"/>
</dbReference>
<dbReference type="Pfam" id="PF09361">
    <property type="entry name" value="Phasin_2"/>
    <property type="match status" value="1"/>
</dbReference>
<organism evidence="2 3">
    <name type="scientific">Ancylobacter novellus</name>
    <name type="common">Thiobacillus novellus</name>
    <dbReference type="NCBI Taxonomy" id="921"/>
    <lineage>
        <taxon>Bacteria</taxon>
        <taxon>Pseudomonadati</taxon>
        <taxon>Pseudomonadota</taxon>
        <taxon>Alphaproteobacteria</taxon>
        <taxon>Hyphomicrobiales</taxon>
        <taxon>Xanthobacteraceae</taxon>
        <taxon>Ancylobacter</taxon>
    </lineage>
</organism>
<gene>
    <name evidence="2" type="ORF">DI565_07085</name>
</gene>
<dbReference type="NCBIfam" id="TIGR01841">
    <property type="entry name" value="phasin"/>
    <property type="match status" value="1"/>
</dbReference>
<dbReference type="AlphaFoldDB" id="A0A2W5MHT6"/>
<dbReference type="EMBL" id="QFPN01000003">
    <property type="protein sequence ID" value="PZQ17133.1"/>
    <property type="molecule type" value="Genomic_DNA"/>
</dbReference>
<reference evidence="2 3" key="1">
    <citation type="submission" date="2017-08" db="EMBL/GenBank/DDBJ databases">
        <title>Infants hospitalized years apart are colonized by the same room-sourced microbial strains.</title>
        <authorList>
            <person name="Brooks B."/>
            <person name="Olm M.R."/>
            <person name="Firek B.A."/>
            <person name="Baker R."/>
            <person name="Thomas B.C."/>
            <person name="Morowitz M.J."/>
            <person name="Banfield J.F."/>
        </authorList>
    </citation>
    <scope>NUCLEOTIDE SEQUENCE [LARGE SCALE GENOMIC DNA]</scope>
    <source>
        <strain evidence="2">S2_005_003_R2_43</strain>
    </source>
</reference>
<proteinExistence type="predicted"/>
<evidence type="ECO:0000259" key="1">
    <source>
        <dbReference type="Pfam" id="PF09361"/>
    </source>
</evidence>
<comment type="caution">
    <text evidence="2">The sequence shown here is derived from an EMBL/GenBank/DDBJ whole genome shotgun (WGS) entry which is preliminary data.</text>
</comment>